<keyword evidence="2" id="KW-0812">Transmembrane</keyword>
<accession>A0ABX1FNM9</accession>
<protein>
    <submittedName>
        <fullName evidence="3">Uncharacterized protein</fullName>
    </submittedName>
</protein>
<comment type="caution">
    <text evidence="3">The sequence shown here is derived from an EMBL/GenBank/DDBJ whole genome shotgun (WGS) entry which is preliminary data.</text>
</comment>
<evidence type="ECO:0000256" key="2">
    <source>
        <dbReference type="SAM" id="Phobius"/>
    </source>
</evidence>
<keyword evidence="2" id="KW-0472">Membrane</keyword>
<feature type="transmembrane region" description="Helical" evidence="2">
    <location>
        <begin position="64"/>
        <end position="83"/>
    </location>
</feature>
<proteinExistence type="predicted"/>
<dbReference type="Proteomes" id="UP001515943">
    <property type="component" value="Unassembled WGS sequence"/>
</dbReference>
<dbReference type="EMBL" id="VSRL01000129">
    <property type="protein sequence ID" value="NKE60608.1"/>
    <property type="molecule type" value="Genomic_DNA"/>
</dbReference>
<evidence type="ECO:0000313" key="3">
    <source>
        <dbReference type="EMBL" id="NKE60608.1"/>
    </source>
</evidence>
<organism evidence="3 4">
    <name type="scientific">Lentzea indica</name>
    <dbReference type="NCBI Taxonomy" id="2604800"/>
    <lineage>
        <taxon>Bacteria</taxon>
        <taxon>Bacillati</taxon>
        <taxon>Actinomycetota</taxon>
        <taxon>Actinomycetes</taxon>
        <taxon>Pseudonocardiales</taxon>
        <taxon>Pseudonocardiaceae</taxon>
        <taxon>Lentzea</taxon>
    </lineage>
</organism>
<sequence length="90" mass="9608">MAVLVEKRLRVVEDADVAAGRPLRSGPRVMPRRPATKSHPIVVPASRESSSCEVRPKRESALELVAVGVLSALTVIALGVLYLQQVGVTP</sequence>
<keyword evidence="2" id="KW-1133">Transmembrane helix</keyword>
<feature type="region of interest" description="Disordered" evidence="1">
    <location>
        <begin position="22"/>
        <end position="50"/>
    </location>
</feature>
<name>A0ABX1FNM9_9PSEU</name>
<evidence type="ECO:0000313" key="4">
    <source>
        <dbReference type="Proteomes" id="UP001515943"/>
    </source>
</evidence>
<keyword evidence="4" id="KW-1185">Reference proteome</keyword>
<dbReference type="RefSeq" id="WP_167977270.1">
    <property type="nucleotide sequence ID" value="NZ_VSRL01000129.1"/>
</dbReference>
<gene>
    <name evidence="3" type="ORF">FXN61_28995</name>
</gene>
<reference evidence="3 4" key="1">
    <citation type="submission" date="2019-08" db="EMBL/GenBank/DDBJ databases">
        <title>Lentzea from Indian Himalayas.</title>
        <authorList>
            <person name="Mandal S."/>
            <person name="Mallick Gupta A."/>
            <person name="Maiti P.K."/>
            <person name="Sarkar J."/>
            <person name="Mandal S."/>
        </authorList>
    </citation>
    <scope>NUCLEOTIDE SEQUENCE [LARGE SCALE GENOMIC DNA]</scope>
    <source>
        <strain evidence="3 4">PSKA42</strain>
    </source>
</reference>
<evidence type="ECO:0000256" key="1">
    <source>
        <dbReference type="SAM" id="MobiDB-lite"/>
    </source>
</evidence>